<name>A0AAE8KBY1_STRIT</name>
<comment type="caution">
    <text evidence="1">The sequence shown here is derived from an EMBL/GenBank/DDBJ whole genome shotgun (WGS) entry which is preliminary data.</text>
</comment>
<sequence>MKKVLLILGAVLLGTMIAIGGCKVQGKSQKEQMLEIVKSEEVKKIIEETLKNEDSKALTNEGVIKSYQIDEKSIKHNPMGGIMFNIIINNDKELYGMFGLQKDSQTQKIRGTGMDLSVKLSKLIEREK</sequence>
<accession>A0AAE8KBY1</accession>
<evidence type="ECO:0000313" key="1">
    <source>
        <dbReference type="EMBL" id="RSJ23742.1"/>
    </source>
</evidence>
<dbReference type="InterPro" id="IPR010738">
    <property type="entry name" value="DUF1310"/>
</dbReference>
<dbReference type="AlphaFoldDB" id="A0AAE8KBY1"/>
<reference evidence="1 2" key="1">
    <citation type="submission" date="2018-11" db="EMBL/GenBank/DDBJ databases">
        <title>Species Designations Belie Phenotypic and Genotypic Heterogeneity in Oral Streptococci.</title>
        <authorList>
            <person name="Velsko I."/>
        </authorList>
    </citation>
    <scope>NUCLEOTIDE SEQUENCE [LARGE SCALE GENOMIC DNA]</scope>
    <source>
        <strain evidence="1 2">KLC02</strain>
    </source>
</reference>
<gene>
    <name evidence="1" type="ORF">D8827_04325</name>
</gene>
<dbReference type="EMBL" id="RJOO01000002">
    <property type="protein sequence ID" value="RSJ23742.1"/>
    <property type="molecule type" value="Genomic_DNA"/>
</dbReference>
<evidence type="ECO:0000313" key="2">
    <source>
        <dbReference type="Proteomes" id="UP000267137"/>
    </source>
</evidence>
<dbReference type="Pfam" id="PF07006">
    <property type="entry name" value="DUF1310"/>
    <property type="match status" value="1"/>
</dbReference>
<organism evidence="1 2">
    <name type="scientific">Streptococcus intermedius</name>
    <dbReference type="NCBI Taxonomy" id="1338"/>
    <lineage>
        <taxon>Bacteria</taxon>
        <taxon>Bacillati</taxon>
        <taxon>Bacillota</taxon>
        <taxon>Bacilli</taxon>
        <taxon>Lactobacillales</taxon>
        <taxon>Streptococcaceae</taxon>
        <taxon>Streptococcus</taxon>
        <taxon>Streptococcus anginosus group</taxon>
    </lineage>
</organism>
<evidence type="ECO:0008006" key="3">
    <source>
        <dbReference type="Google" id="ProtNLM"/>
    </source>
</evidence>
<protein>
    <recommendedName>
        <fullName evidence="3">DUF1310 domain-containing protein</fullName>
    </recommendedName>
</protein>
<dbReference type="PROSITE" id="PS51257">
    <property type="entry name" value="PROKAR_LIPOPROTEIN"/>
    <property type="match status" value="1"/>
</dbReference>
<proteinExistence type="predicted"/>
<dbReference type="RefSeq" id="WP_125364460.1">
    <property type="nucleotide sequence ID" value="NZ_RJOM01000007.1"/>
</dbReference>
<dbReference type="Proteomes" id="UP000267137">
    <property type="component" value="Unassembled WGS sequence"/>
</dbReference>